<gene>
    <name evidence="3" type="ORF">HF394_10080</name>
</gene>
<dbReference type="InterPro" id="IPR020845">
    <property type="entry name" value="AMP-binding_CS"/>
</dbReference>
<reference evidence="4" key="2">
    <citation type="submission" date="2020-06" db="EMBL/GenBank/DDBJ databases">
        <title>Isolation of Planomicrobium glaciei.</title>
        <authorList>
            <person name="Malisova L."/>
            <person name="Safrankova R."/>
            <person name="Jakubu V."/>
            <person name="Spanelova P."/>
        </authorList>
    </citation>
    <scope>NUCLEOTIDE SEQUENCE [LARGE SCALE GENOMIC DNA]</scope>
    <source>
        <strain evidence="4">NRL-ATB46093</strain>
    </source>
</reference>
<dbReference type="GO" id="GO:0044550">
    <property type="term" value="P:secondary metabolite biosynthetic process"/>
    <property type="evidence" value="ECO:0007669"/>
    <property type="project" value="TreeGrafter"/>
</dbReference>
<dbReference type="InterPro" id="IPR045851">
    <property type="entry name" value="AMP-bd_C_sf"/>
</dbReference>
<dbReference type="EMBL" id="CP051177">
    <property type="protein sequence ID" value="QKX50900.1"/>
    <property type="molecule type" value="Genomic_DNA"/>
</dbReference>
<dbReference type="AlphaFoldDB" id="A0A7H8QAK1"/>
<organism evidence="3 4">
    <name type="scientific">Planococcus glaciei</name>
    <dbReference type="NCBI Taxonomy" id="459472"/>
    <lineage>
        <taxon>Bacteria</taxon>
        <taxon>Bacillati</taxon>
        <taxon>Bacillota</taxon>
        <taxon>Bacilli</taxon>
        <taxon>Bacillales</taxon>
        <taxon>Caryophanaceae</taxon>
        <taxon>Planococcus</taxon>
    </lineage>
</organism>
<dbReference type="NCBIfam" id="TIGR01733">
    <property type="entry name" value="AA-adenyl-dom"/>
    <property type="match status" value="1"/>
</dbReference>
<dbReference type="InterPro" id="IPR010071">
    <property type="entry name" value="AA_adenyl_dom"/>
</dbReference>
<evidence type="ECO:0000313" key="3">
    <source>
        <dbReference type="EMBL" id="QKX50900.1"/>
    </source>
</evidence>
<dbReference type="GO" id="GO:0005737">
    <property type="term" value="C:cytoplasm"/>
    <property type="evidence" value="ECO:0007669"/>
    <property type="project" value="TreeGrafter"/>
</dbReference>
<dbReference type="InterPro" id="IPR000873">
    <property type="entry name" value="AMP-dep_synth/lig_dom"/>
</dbReference>
<feature type="domain" description="AMP-dependent synthetase/ligase" evidence="2">
    <location>
        <begin position="26"/>
        <end position="370"/>
    </location>
</feature>
<dbReference type="Gene3D" id="3.30.300.30">
    <property type="match status" value="1"/>
</dbReference>
<proteinExistence type="inferred from homology"/>
<accession>A0A7H8QAK1</accession>
<dbReference type="Proteomes" id="UP000509222">
    <property type="component" value="Chromosome"/>
</dbReference>
<dbReference type="PANTHER" id="PTHR45527">
    <property type="entry name" value="NONRIBOSOMAL PEPTIDE SYNTHETASE"/>
    <property type="match status" value="1"/>
</dbReference>
<protein>
    <submittedName>
        <fullName evidence="3">Amino acid adenylation domain-containing protein</fullName>
    </submittedName>
</protein>
<evidence type="ECO:0000259" key="2">
    <source>
        <dbReference type="Pfam" id="PF00501"/>
    </source>
</evidence>
<dbReference type="CDD" id="cd05930">
    <property type="entry name" value="A_NRPS"/>
    <property type="match status" value="1"/>
</dbReference>
<dbReference type="RefSeq" id="WP_053166199.1">
    <property type="nucleotide sequence ID" value="NZ_CP051177.1"/>
</dbReference>
<dbReference type="PANTHER" id="PTHR45527:SF1">
    <property type="entry name" value="FATTY ACID SYNTHASE"/>
    <property type="match status" value="1"/>
</dbReference>
<dbReference type="GO" id="GO:0043041">
    <property type="term" value="P:amino acid activation for nonribosomal peptide biosynthetic process"/>
    <property type="evidence" value="ECO:0007669"/>
    <property type="project" value="TreeGrafter"/>
</dbReference>
<dbReference type="SUPFAM" id="SSF56801">
    <property type="entry name" value="Acetyl-CoA synthetase-like"/>
    <property type="match status" value="1"/>
</dbReference>
<evidence type="ECO:0000313" key="4">
    <source>
        <dbReference type="Proteomes" id="UP000509222"/>
    </source>
</evidence>
<dbReference type="InterPro" id="IPR042099">
    <property type="entry name" value="ANL_N_sf"/>
</dbReference>
<dbReference type="Pfam" id="PF00501">
    <property type="entry name" value="AMP-binding"/>
    <property type="match status" value="1"/>
</dbReference>
<comment type="similarity">
    <text evidence="1">Belongs to the ATP-dependent AMP-binding enzyme family.</text>
</comment>
<name>A0A7H8QAK1_9BACL</name>
<evidence type="ECO:0000256" key="1">
    <source>
        <dbReference type="ARBA" id="ARBA00006432"/>
    </source>
</evidence>
<sequence>MVRKSAVELLERASALYGSNIGYEDYSSKITFEELRETAGTIGTNLLAAMPKTPHHSIKPIIVLMPKSVKCIISYMGILYSGNPYVPLDANIPAARLQKIINNLNPEGIITEAEYAKVLDQVDVKGAKVYYYSEISKGQPDEDLIQQTISQVVDTDPIYIMYTSGSTGEPKGVTIPHRGVLDYADWVVNTFALTEQTIMANQAPFYFDNSVFEIYGALLSGGKMVLIPEQLMLFPVKLPEFLIENKINTIFWVPTVLINVANSGILETVQLEELKVVAFCGEIMPNKQLNMWRKSNPHCLYANLYGPTEITDVCSYYIVDKEFEDWEPLPIGKACENMRILILNGNDEAAEPGETGELCVIGSGLALGYWGNKEQTDKVFVQNPINTNYNENMYRTGDLGYINEDGLIMIQGRMDSQIKHRGNRIELGEIEKAASCIEGVRRSCALFDSEQEQIVLYLETDLKLNSRKVNVELSKLVPKYMLPQTLKVFEKFPMTPNDKIDRKQLQALNK</sequence>
<reference evidence="3 4" key="1">
    <citation type="submission" date="2020-04" db="EMBL/GenBank/DDBJ databases">
        <authorList>
            <person name="Pajer P."/>
            <person name="Broz P."/>
        </authorList>
    </citation>
    <scope>NUCLEOTIDE SEQUENCE [LARGE SCALE GENOMIC DNA]</scope>
    <source>
        <strain evidence="4">NRL-ATB46093</strain>
    </source>
</reference>
<dbReference type="PROSITE" id="PS00455">
    <property type="entry name" value="AMP_BINDING"/>
    <property type="match status" value="1"/>
</dbReference>
<keyword evidence="4" id="KW-1185">Reference proteome</keyword>
<dbReference type="GO" id="GO:0031177">
    <property type="term" value="F:phosphopantetheine binding"/>
    <property type="evidence" value="ECO:0007669"/>
    <property type="project" value="TreeGrafter"/>
</dbReference>
<dbReference type="Gene3D" id="3.40.50.12780">
    <property type="entry name" value="N-terminal domain of ligase-like"/>
    <property type="match status" value="1"/>
</dbReference>